<dbReference type="InterPro" id="IPR036320">
    <property type="entry name" value="Glycosyl_Trfase_fam3_N_dom_sf"/>
</dbReference>
<feature type="domain" description="Glycosyl transferase family 3 N-terminal" evidence="3">
    <location>
        <begin position="8"/>
        <end position="70"/>
    </location>
</feature>
<protein>
    <recommendedName>
        <fullName evidence="3">Glycosyl transferase family 3 N-terminal domain-containing protein</fullName>
    </recommendedName>
</protein>
<reference evidence="4" key="1">
    <citation type="submission" date="2018-05" db="EMBL/GenBank/DDBJ databases">
        <authorList>
            <person name="Lanie J.A."/>
            <person name="Ng W.-L."/>
            <person name="Kazmierczak K.M."/>
            <person name="Andrzejewski T.M."/>
            <person name="Davidsen T.M."/>
            <person name="Wayne K.J."/>
            <person name="Tettelin H."/>
            <person name="Glass J.I."/>
            <person name="Rusch D."/>
            <person name="Podicherti R."/>
            <person name="Tsui H.-C.T."/>
            <person name="Winkler M.E."/>
        </authorList>
    </citation>
    <scope>NUCLEOTIDE SEQUENCE</scope>
</reference>
<dbReference type="InterPro" id="IPR017459">
    <property type="entry name" value="Glycosyl_Trfase_fam3_N_dom"/>
</dbReference>
<evidence type="ECO:0000256" key="2">
    <source>
        <dbReference type="ARBA" id="ARBA00022679"/>
    </source>
</evidence>
<keyword evidence="2" id="KW-0808">Transferase</keyword>
<dbReference type="SUPFAM" id="SSF47648">
    <property type="entry name" value="Nucleoside phosphorylase/phosphoribosyltransferase N-terminal domain"/>
    <property type="match status" value="1"/>
</dbReference>
<dbReference type="GO" id="GO:0004645">
    <property type="term" value="F:1,4-alpha-oligoglucan phosphorylase activity"/>
    <property type="evidence" value="ECO:0007669"/>
    <property type="project" value="InterPro"/>
</dbReference>
<dbReference type="InterPro" id="IPR000053">
    <property type="entry name" value="Thymidine/pyrmidine_PPase"/>
</dbReference>
<keyword evidence="1" id="KW-0328">Glycosyltransferase</keyword>
<dbReference type="PANTHER" id="PTHR10515">
    <property type="entry name" value="THYMIDINE PHOSPHORYLASE"/>
    <property type="match status" value="1"/>
</dbReference>
<name>A0A382X6I0_9ZZZZ</name>
<evidence type="ECO:0000256" key="1">
    <source>
        <dbReference type="ARBA" id="ARBA00022676"/>
    </source>
</evidence>
<dbReference type="GO" id="GO:0009032">
    <property type="term" value="F:thymidine phosphorylase activity"/>
    <property type="evidence" value="ECO:0007669"/>
    <property type="project" value="TreeGrafter"/>
</dbReference>
<dbReference type="PANTHER" id="PTHR10515:SF0">
    <property type="entry name" value="THYMIDINE PHOSPHORYLASE"/>
    <property type="match status" value="1"/>
</dbReference>
<dbReference type="EMBL" id="UINC01165207">
    <property type="protein sequence ID" value="SVD66474.1"/>
    <property type="molecule type" value="Genomic_DNA"/>
</dbReference>
<dbReference type="AlphaFoldDB" id="A0A382X6I0"/>
<evidence type="ECO:0000259" key="3">
    <source>
        <dbReference type="Pfam" id="PF02885"/>
    </source>
</evidence>
<dbReference type="Pfam" id="PF02885">
    <property type="entry name" value="Glycos_trans_3N"/>
    <property type="match status" value="1"/>
</dbReference>
<sequence length="85" mass="9502">MSEKFLPQELIRKKRDGLSLSHSEIGFLVKGISDESLTDAQLGAFAMAVFHCGMSMEERVSLTQHMMHSGETLKWHDLDLDGPVV</sequence>
<dbReference type="GO" id="GO:0005829">
    <property type="term" value="C:cytosol"/>
    <property type="evidence" value="ECO:0007669"/>
    <property type="project" value="TreeGrafter"/>
</dbReference>
<gene>
    <name evidence="4" type="ORF">METZ01_LOCUS419328</name>
</gene>
<dbReference type="Gene3D" id="1.20.970.10">
    <property type="entry name" value="Transferase, Pyrimidine Nucleoside Phosphorylase, Chain C"/>
    <property type="match status" value="1"/>
</dbReference>
<dbReference type="GO" id="GO:0006206">
    <property type="term" value="P:pyrimidine nucleobase metabolic process"/>
    <property type="evidence" value="ECO:0007669"/>
    <property type="project" value="InterPro"/>
</dbReference>
<feature type="non-terminal residue" evidence="4">
    <location>
        <position position="85"/>
    </location>
</feature>
<accession>A0A382X6I0</accession>
<evidence type="ECO:0000313" key="4">
    <source>
        <dbReference type="EMBL" id="SVD66474.1"/>
    </source>
</evidence>
<proteinExistence type="predicted"/>
<organism evidence="4">
    <name type="scientific">marine metagenome</name>
    <dbReference type="NCBI Taxonomy" id="408172"/>
    <lineage>
        <taxon>unclassified sequences</taxon>
        <taxon>metagenomes</taxon>
        <taxon>ecological metagenomes</taxon>
    </lineage>
</organism>